<evidence type="ECO:0000256" key="3">
    <source>
        <dbReference type="ARBA" id="ARBA00022729"/>
    </source>
</evidence>
<dbReference type="RefSeq" id="WP_141610985.1">
    <property type="nucleotide sequence ID" value="NZ_VIGC02000020.1"/>
</dbReference>
<keyword evidence="2" id="KW-0813">Transport</keyword>
<name>A0A540VDB5_9CHLR</name>
<gene>
    <name evidence="5" type="ORF">FKZ61_15140</name>
</gene>
<dbReference type="OrthoDB" id="8871943at2"/>
<evidence type="ECO:0000256" key="4">
    <source>
        <dbReference type="SAM" id="SignalP"/>
    </source>
</evidence>
<accession>A0A540VDB5</accession>
<dbReference type="PROSITE" id="PS51257">
    <property type="entry name" value="PROKAR_LIPOPROTEIN"/>
    <property type="match status" value="1"/>
</dbReference>
<dbReference type="PANTHER" id="PTHR43649">
    <property type="entry name" value="ARABINOSE-BINDING PROTEIN-RELATED"/>
    <property type="match status" value="1"/>
</dbReference>
<dbReference type="InterPro" id="IPR050490">
    <property type="entry name" value="Bact_solute-bd_prot1"/>
</dbReference>
<dbReference type="Pfam" id="PF01547">
    <property type="entry name" value="SBP_bac_1"/>
    <property type="match status" value="1"/>
</dbReference>
<comment type="similarity">
    <text evidence="1">Belongs to the bacterial solute-binding protein 1 family.</text>
</comment>
<feature type="chain" id="PRO_5021949036" evidence="4">
    <location>
        <begin position="26"/>
        <end position="467"/>
    </location>
</feature>
<dbReference type="PROSITE" id="PS51318">
    <property type="entry name" value="TAT"/>
    <property type="match status" value="1"/>
</dbReference>
<feature type="signal peptide" evidence="4">
    <location>
        <begin position="1"/>
        <end position="25"/>
    </location>
</feature>
<dbReference type="Proteomes" id="UP000317371">
    <property type="component" value="Unassembled WGS sequence"/>
</dbReference>
<evidence type="ECO:0000313" key="6">
    <source>
        <dbReference type="Proteomes" id="UP000317371"/>
    </source>
</evidence>
<organism evidence="5 6">
    <name type="scientific">Litorilinea aerophila</name>
    <dbReference type="NCBI Taxonomy" id="1204385"/>
    <lineage>
        <taxon>Bacteria</taxon>
        <taxon>Bacillati</taxon>
        <taxon>Chloroflexota</taxon>
        <taxon>Caldilineae</taxon>
        <taxon>Caldilineales</taxon>
        <taxon>Caldilineaceae</taxon>
        <taxon>Litorilinea</taxon>
    </lineage>
</organism>
<dbReference type="AlphaFoldDB" id="A0A540VDB5"/>
<evidence type="ECO:0000256" key="2">
    <source>
        <dbReference type="ARBA" id="ARBA00022448"/>
    </source>
</evidence>
<keyword evidence="6" id="KW-1185">Reference proteome</keyword>
<evidence type="ECO:0000256" key="1">
    <source>
        <dbReference type="ARBA" id="ARBA00008520"/>
    </source>
</evidence>
<protein>
    <submittedName>
        <fullName evidence="5">Extracellular solute-binding protein</fullName>
    </submittedName>
</protein>
<dbReference type="InterPro" id="IPR006059">
    <property type="entry name" value="SBP"/>
</dbReference>
<dbReference type="SUPFAM" id="SSF53850">
    <property type="entry name" value="Periplasmic binding protein-like II"/>
    <property type="match status" value="1"/>
</dbReference>
<dbReference type="InParanoid" id="A0A540VDB5"/>
<dbReference type="EMBL" id="VIGC01000020">
    <property type="protein sequence ID" value="TQE94760.1"/>
    <property type="molecule type" value="Genomic_DNA"/>
</dbReference>
<dbReference type="InterPro" id="IPR006311">
    <property type="entry name" value="TAT_signal"/>
</dbReference>
<dbReference type="PANTHER" id="PTHR43649:SF34">
    <property type="entry name" value="ABC TRANSPORTER PERIPLASMIC-BINDING PROTEIN YCJN-RELATED"/>
    <property type="match status" value="1"/>
</dbReference>
<comment type="caution">
    <text evidence="5">The sequence shown here is derived from an EMBL/GenBank/DDBJ whole genome shotgun (WGS) entry which is preliminary data.</text>
</comment>
<proteinExistence type="inferred from homology"/>
<sequence length="467" mass="49976">MAKTNLTRRRFLQLTGSAVGLSALAACVPAAPAPATDTGSAGGAAPAAEPGSLWVLHKQDFHPEYNEFIRQHIVSFAEEKGLQLDVAYTAGFAGTGADIQKVAAAVQAGEPPDVWIDNINPFQLHQLGTLQPVTDLQQEVSAKYGEPNPRPKAETFLDGEYVGVTLHCRSDGGWARRDLFEAANIDLASMRTYEELRDAALAVSDPANEMWGWGMTVNRSGDGGYLITRVLHGWGATWVDETGQKVTIDSPEAVAAVEWLVDLYTNPQWEPMLPPGVLSWTDTSNNEAYLGGKIAYTQNAGTVYAKAVADGLEIADLTMYDVPKGGPVLQDFNGLGGMYLHLIKGAKNPQAAQELILSFFEEDVMKGIYSNAVAYAVPGYSTMWDWEEIAGNPISTALKDTALDPSGWTGLAWPGPSTAQIGAVANSNIHTDMVANVINGQMTAAEAVKDAAERSIQIFKEFGAAGE</sequence>
<dbReference type="Gene3D" id="3.40.190.10">
    <property type="entry name" value="Periplasmic binding protein-like II"/>
    <property type="match status" value="1"/>
</dbReference>
<keyword evidence="3 4" id="KW-0732">Signal</keyword>
<evidence type="ECO:0000313" key="5">
    <source>
        <dbReference type="EMBL" id="TQE94760.1"/>
    </source>
</evidence>
<reference evidence="5 6" key="1">
    <citation type="submission" date="2019-06" db="EMBL/GenBank/DDBJ databases">
        <title>Genome sequence of Litorilinea aerophila BAA-2444.</title>
        <authorList>
            <person name="Maclea K.S."/>
            <person name="Maurais E.G."/>
            <person name="Iannazzi L.C."/>
        </authorList>
    </citation>
    <scope>NUCLEOTIDE SEQUENCE [LARGE SCALE GENOMIC DNA]</scope>
    <source>
        <strain evidence="5 6">ATCC BAA-2444</strain>
    </source>
</reference>